<keyword evidence="5" id="KW-1185">Reference proteome</keyword>
<dbReference type="InterPro" id="IPR019734">
    <property type="entry name" value="TPR_rpt"/>
</dbReference>
<evidence type="ECO:0000256" key="1">
    <source>
        <dbReference type="ARBA" id="ARBA00022737"/>
    </source>
</evidence>
<keyword evidence="1" id="KW-0677">Repeat</keyword>
<evidence type="ECO:0000256" key="2">
    <source>
        <dbReference type="ARBA" id="ARBA00022803"/>
    </source>
</evidence>
<dbReference type="SUPFAM" id="SSF48452">
    <property type="entry name" value="TPR-like"/>
    <property type="match status" value="2"/>
</dbReference>
<feature type="repeat" description="TPR" evidence="3">
    <location>
        <begin position="293"/>
        <end position="326"/>
    </location>
</feature>
<dbReference type="PROSITE" id="PS50293">
    <property type="entry name" value="TPR_REGION"/>
    <property type="match status" value="1"/>
</dbReference>
<name>S0EUA3_CHTCT</name>
<dbReference type="RefSeq" id="WP_016482805.1">
    <property type="nucleotide sequence ID" value="NC_021487.1"/>
</dbReference>
<proteinExistence type="predicted"/>
<dbReference type="eggNOG" id="COG0457">
    <property type="taxonomic scope" value="Bacteria"/>
</dbReference>
<dbReference type="PROSITE" id="PS51257">
    <property type="entry name" value="PROKAR_LIPOPROTEIN"/>
    <property type="match status" value="1"/>
</dbReference>
<protein>
    <submittedName>
        <fullName evidence="4">Tetratricopeptide repeat</fullName>
    </submittedName>
</protein>
<dbReference type="STRING" id="454171.CP488_02642"/>
<dbReference type="PROSITE" id="PS50005">
    <property type="entry name" value="TPR"/>
    <property type="match status" value="2"/>
</dbReference>
<reference evidence="5" key="1">
    <citation type="submission" date="2013-03" db="EMBL/GenBank/DDBJ databases">
        <title>Genome sequence of Chthonomonas calidirosea, the first sequenced genome from the Armatimonadetes phylum (formally candidate division OP10).</title>
        <authorList>
            <person name="Lee K.C.Y."/>
            <person name="Morgan X.C."/>
            <person name="Dunfield P.F."/>
            <person name="Tamas I."/>
            <person name="Houghton K.M."/>
            <person name="Vyssotski M."/>
            <person name="Ryan J.L.J."/>
            <person name="Lagutin K."/>
            <person name="McDonald I.R."/>
            <person name="Stott M.B."/>
        </authorList>
    </citation>
    <scope>NUCLEOTIDE SEQUENCE [LARGE SCALE GENOMIC DNA]</scope>
    <source>
        <strain evidence="5">DSM 23976 / ICMP 18418 / T49</strain>
    </source>
</reference>
<feature type="repeat" description="TPR" evidence="3">
    <location>
        <begin position="377"/>
        <end position="410"/>
    </location>
</feature>
<keyword evidence="2 3" id="KW-0802">TPR repeat</keyword>
<dbReference type="Proteomes" id="UP000014227">
    <property type="component" value="Chromosome I"/>
</dbReference>
<dbReference type="EMBL" id="HF951689">
    <property type="protein sequence ID" value="CCW35269.1"/>
    <property type="molecule type" value="Genomic_DNA"/>
</dbReference>
<dbReference type="AlphaFoldDB" id="S0EUA3"/>
<dbReference type="PANTHER" id="PTHR45586">
    <property type="entry name" value="TPR REPEAT-CONTAINING PROTEIN PA4667"/>
    <property type="match status" value="1"/>
</dbReference>
<evidence type="ECO:0000256" key="3">
    <source>
        <dbReference type="PROSITE-ProRule" id="PRU00339"/>
    </source>
</evidence>
<gene>
    <name evidence="4" type="ORF">CCALI_01453</name>
</gene>
<dbReference type="Gene3D" id="1.25.40.10">
    <property type="entry name" value="Tetratricopeptide repeat domain"/>
    <property type="match status" value="2"/>
</dbReference>
<dbReference type="HOGENOM" id="CLU_625139_0_0_0"/>
<dbReference type="InterPro" id="IPR051012">
    <property type="entry name" value="CellSynth/LPSAsmb/PSIAsmb"/>
</dbReference>
<dbReference type="SMART" id="SM00028">
    <property type="entry name" value="TPR"/>
    <property type="match status" value="4"/>
</dbReference>
<dbReference type="InParanoid" id="S0EUA3"/>
<dbReference type="InterPro" id="IPR011990">
    <property type="entry name" value="TPR-like_helical_dom_sf"/>
</dbReference>
<dbReference type="PATRIC" id="fig|1303518.3.peg.1485"/>
<accession>S0EUA3</accession>
<organism evidence="4 5">
    <name type="scientific">Chthonomonas calidirosea (strain DSM 23976 / ICMP 18418 / T49)</name>
    <dbReference type="NCBI Taxonomy" id="1303518"/>
    <lineage>
        <taxon>Bacteria</taxon>
        <taxon>Bacillati</taxon>
        <taxon>Armatimonadota</taxon>
        <taxon>Chthonomonadia</taxon>
        <taxon>Chthonomonadales</taxon>
        <taxon>Chthonomonadaceae</taxon>
        <taxon>Chthonomonas</taxon>
    </lineage>
</organism>
<dbReference type="KEGG" id="ccz:CCALI_01453"/>
<dbReference type="Pfam" id="PF13429">
    <property type="entry name" value="TPR_15"/>
    <property type="match status" value="1"/>
</dbReference>
<evidence type="ECO:0000313" key="5">
    <source>
        <dbReference type="Proteomes" id="UP000014227"/>
    </source>
</evidence>
<sequence>MKKPMGVLIITLPALFSSGCTPIGLSSKHASSPEVARISSKELQTFKPPLPVRTPEAPAPPTLQDFHKAYQQLQQHPKDPTALMRYGEMALAVGKVAEGVRALLKAARVAPHAQAPFVLLARLYQDAGYTDLEIEALRHLVSLKAKDPNVYLRLMEIYLELHWLELIPPILQTVKRLTPHNPNVSFLEARYLFETGHTQKAIRILQHLFAQHPQDEDIAFYLTSYLTAAEQLPEAEQTIRVALQHSPTSARLQLLLAYTLERIGDPKSFPEALALSKNALQTVLAQKRSDLVAEAYYREGKAYLLMGQTQDALTAFQQSYQTNPAFEDVAFQLGRLKVREGDRAGGTKLIHFYETIKNNSISYGTARDLVNSHFADPVSHLRMAKWYMRLGIYNDAVVEYKEALRLRPSDKRALEGLKGALLAMGRRTEAHQIALRGG</sequence>
<dbReference type="FunCoup" id="S0EUA3">
    <property type="interactions" value="12"/>
</dbReference>
<dbReference type="PANTHER" id="PTHR45586:SF1">
    <property type="entry name" value="LIPOPOLYSACCHARIDE ASSEMBLY PROTEIN B"/>
    <property type="match status" value="1"/>
</dbReference>
<evidence type="ECO:0000313" key="4">
    <source>
        <dbReference type="EMBL" id="CCW35269.1"/>
    </source>
</evidence>